<comment type="subcellular location">
    <subcellularLocation>
        <location evidence="1">Endomembrane system</location>
        <topology evidence="1">Multi-pass membrane protein</topology>
    </subcellularLocation>
</comment>
<dbReference type="Pfam" id="PF06241">
    <property type="entry name" value="Castor_Poll_mid"/>
    <property type="match status" value="1"/>
</dbReference>
<reference evidence="10" key="1">
    <citation type="submission" date="2016-04" db="EMBL/GenBank/DDBJ databases">
        <title>Fast-growing isolate from the root nodules of Vavilovia formosa.</title>
        <authorList>
            <person name="Kimeklis A."/>
            <person name="Safronova V."/>
            <person name="Belimov A."/>
            <person name="Andronov E."/>
        </authorList>
    </citation>
    <scope>NUCLEOTIDE SEQUENCE [LARGE SCALE GENOMIC DNA]</scope>
    <source>
        <strain evidence="10">Vaf-46</strain>
    </source>
</reference>
<dbReference type="eggNOG" id="COG1226">
    <property type="taxonomic scope" value="Bacteria"/>
</dbReference>
<organism evidence="10">
    <name type="scientific">Rhizobium leguminosarum</name>
    <dbReference type="NCBI Taxonomy" id="384"/>
    <lineage>
        <taxon>Bacteria</taxon>
        <taxon>Pseudomonadati</taxon>
        <taxon>Pseudomonadota</taxon>
        <taxon>Alphaproteobacteria</taxon>
        <taxon>Hyphomicrobiales</taxon>
        <taxon>Rhizobiaceae</taxon>
        <taxon>Rhizobium/Agrobacterium group</taxon>
        <taxon>Rhizobium</taxon>
    </lineage>
</organism>
<evidence type="ECO:0000256" key="3">
    <source>
        <dbReference type="ARBA" id="ARBA00022692"/>
    </source>
</evidence>
<keyword evidence="5" id="KW-0406">Ion transport</keyword>
<evidence type="ECO:0000256" key="4">
    <source>
        <dbReference type="ARBA" id="ARBA00022989"/>
    </source>
</evidence>
<comment type="caution">
    <text evidence="10">The sequence shown here is derived from an EMBL/GenBank/DDBJ whole genome shotgun (WGS) entry which is preliminary data.</text>
</comment>
<dbReference type="InterPro" id="IPR036291">
    <property type="entry name" value="NAD(P)-bd_dom_sf"/>
</dbReference>
<evidence type="ECO:0000256" key="5">
    <source>
        <dbReference type="ARBA" id="ARBA00023065"/>
    </source>
</evidence>
<protein>
    <recommendedName>
        <fullName evidence="9">CASTOR/POLLUX/SYM8 ion channel conserved domain-containing protein</fullName>
    </recommendedName>
</protein>
<accession>A0A179B8Y1</accession>
<keyword evidence="3 8" id="KW-0812">Transmembrane</keyword>
<gene>
    <name evidence="10" type="ORF">A4U53_35465</name>
</gene>
<feature type="domain" description="CASTOR/POLLUX/SYM8 ion channel conserved" evidence="9">
    <location>
        <begin position="271"/>
        <end position="368"/>
    </location>
</feature>
<evidence type="ECO:0000259" key="9">
    <source>
        <dbReference type="Pfam" id="PF06241"/>
    </source>
</evidence>
<dbReference type="SUPFAM" id="SSF51735">
    <property type="entry name" value="NAD(P)-binding Rossmann-fold domains"/>
    <property type="match status" value="1"/>
</dbReference>
<dbReference type="GO" id="GO:0034220">
    <property type="term" value="P:monoatomic ion transmembrane transport"/>
    <property type="evidence" value="ECO:0007669"/>
    <property type="project" value="UniProtKB-KW"/>
</dbReference>
<dbReference type="EMBL" id="LWBS01000462">
    <property type="protein sequence ID" value="OAP88146.1"/>
    <property type="molecule type" value="Genomic_DNA"/>
</dbReference>
<dbReference type="GO" id="GO:0012505">
    <property type="term" value="C:endomembrane system"/>
    <property type="evidence" value="ECO:0007669"/>
    <property type="project" value="UniProtKB-SubCell"/>
</dbReference>
<dbReference type="PANTHER" id="PTHR31563">
    <property type="entry name" value="ION CHANNEL POLLUX-RELATED"/>
    <property type="match status" value="1"/>
</dbReference>
<keyword evidence="6 8" id="KW-0472">Membrane</keyword>
<evidence type="ECO:0000256" key="6">
    <source>
        <dbReference type="ARBA" id="ARBA00023136"/>
    </source>
</evidence>
<feature type="transmembrane region" description="Helical" evidence="8">
    <location>
        <begin position="86"/>
        <end position="110"/>
    </location>
</feature>
<proteinExistence type="predicted"/>
<dbReference type="Gene3D" id="3.40.50.720">
    <property type="entry name" value="NAD(P)-binding Rossmann-like Domain"/>
    <property type="match status" value="2"/>
</dbReference>
<dbReference type="AlphaFoldDB" id="A0A179B8Y1"/>
<dbReference type="InterPro" id="IPR010420">
    <property type="entry name" value="CASTOR/POLLUX/SYM8_dom"/>
</dbReference>
<evidence type="ECO:0000313" key="10">
    <source>
        <dbReference type="EMBL" id="OAP88146.1"/>
    </source>
</evidence>
<keyword evidence="7" id="KW-0407">Ion channel</keyword>
<evidence type="ECO:0000256" key="1">
    <source>
        <dbReference type="ARBA" id="ARBA00004127"/>
    </source>
</evidence>
<dbReference type="InterPro" id="IPR044849">
    <property type="entry name" value="CASTOR/POLLUX/SYM8-like"/>
</dbReference>
<sequence>MRRASWRARLRYQFDKSMAAGPIALIGWLAVISLVVIIAAGLVLALTGIAPDGGEHLSFVEGAWESLMRTMDAGTMGGDIGWPFRGVSLVVTISGIFVFSALIGVLSSGLEEKLDDLRKGRSQVLENDHTIIFNWSPSIFDVISELVIANTSRRRPRIVIIAAKDKVEMEDELADKIENLRNTRIICRSGDPTDLYDINIVNPHTSRSIIVLSPEGDHADSEVIKTVLALVNDPGRRKEPYQIAAEIRDTRNAEVARIVGSKELQLVLADDLISRIVAHSSRQSGLSGVYSELLDFEGCEIYTLEQPELSGKSFGAAVMMYETSMLIGFCDNEGAVHLNPPANRIFLPGERAIIIAEDDAAIKSAAAEMRVDKEAIRAPVTRETKAERMLMLGWNRRGPIIARELSRYVAPGSQLTIAADTPDIEEEVRGLTLASDNMAVTCRVTDTSSRAELDDLDIPTYDHVLVLGYSDHMAAQPADTRTLVTLLQLRRIAEKTGRHIGIVSEMIDVRNRDLAAVTRADDFVVSNKLVSLMLAQASENAQMAAIFDELLDEDGSEIYMRPVTDYVSIDKPLTFYTICLAALRRGEVAIGYRQQRQGEADARNLSGVVVNPGKSDLLAFAEADRLIILARQ</sequence>
<name>A0A179B8Y1_RHILE</name>
<keyword evidence="4 8" id="KW-1133">Transmembrane helix</keyword>
<feature type="transmembrane region" description="Helical" evidence="8">
    <location>
        <begin position="21"/>
        <end position="50"/>
    </location>
</feature>
<evidence type="ECO:0000256" key="2">
    <source>
        <dbReference type="ARBA" id="ARBA00022448"/>
    </source>
</evidence>
<evidence type="ECO:0000256" key="7">
    <source>
        <dbReference type="ARBA" id="ARBA00023303"/>
    </source>
</evidence>
<evidence type="ECO:0000256" key="8">
    <source>
        <dbReference type="SAM" id="Phobius"/>
    </source>
</evidence>
<dbReference type="PANTHER" id="PTHR31563:SF10">
    <property type="entry name" value="ION CHANNEL POLLUX-RELATED"/>
    <property type="match status" value="1"/>
</dbReference>
<keyword evidence="2" id="KW-0813">Transport</keyword>